<feature type="region of interest" description="Disordered" evidence="1">
    <location>
        <begin position="208"/>
        <end position="294"/>
    </location>
</feature>
<feature type="region of interest" description="Disordered" evidence="1">
    <location>
        <begin position="42"/>
        <end position="139"/>
    </location>
</feature>
<name>A0A7T1T5V2_9ACTN</name>
<reference evidence="3" key="1">
    <citation type="submission" date="2020-02" db="EMBL/GenBank/DDBJ databases">
        <title>Streptomyces sp. ASO4wet.</title>
        <authorList>
            <person name="Risdian C."/>
            <person name="Landwehr W."/>
            <person name="Schupp P."/>
            <person name="Wink J."/>
        </authorList>
    </citation>
    <scope>NUCLEOTIDE SEQUENCE [LARGE SCALE GENOMIC DNA]</scope>
    <source>
        <strain evidence="3">ASO4wet</strain>
    </source>
</reference>
<dbReference type="Proteomes" id="UP000595046">
    <property type="component" value="Chromosome"/>
</dbReference>
<sequence length="294" mass="28483">MPAAVRLPRPAAARRALLTFLFLGGFLALAFVFGGSAQAASGSGHDVRDAGGASSPLVKSGTPSGPDAGSTASKAGKEKAGHALTKAELAAKHRREVRDATGRTASDVVSPVAEGASRTGEVTRPVGEAVESASGPSGLGGLPGRLGLGVGEAIAGDGSGGADGCAGDVGTDGASGATADGAGDRTDGQGTHGSRALAFSASYPGAAAATAEDGISQNDGDPADRLPFHRTPAVPAPSASQYTGDGQGQRGGPHQHDAVVPGTEHLGPLQSGAVRAADGTPTRDSAGDVLEFPG</sequence>
<organism evidence="2 3">
    <name type="scientific">Streptomyces bathyalis</name>
    <dbReference type="NCBI Taxonomy" id="2710756"/>
    <lineage>
        <taxon>Bacteria</taxon>
        <taxon>Bacillati</taxon>
        <taxon>Actinomycetota</taxon>
        <taxon>Actinomycetes</taxon>
        <taxon>Kitasatosporales</taxon>
        <taxon>Streptomycetaceae</taxon>
        <taxon>Streptomyces</taxon>
    </lineage>
</organism>
<evidence type="ECO:0000313" key="2">
    <source>
        <dbReference type="EMBL" id="QPP06929.1"/>
    </source>
</evidence>
<protein>
    <submittedName>
        <fullName evidence="2">Uncharacterized protein</fullName>
    </submittedName>
</protein>
<feature type="region of interest" description="Disordered" evidence="1">
    <location>
        <begin position="174"/>
        <end position="195"/>
    </location>
</feature>
<dbReference type="KEGG" id="sbat:G4Z16_11640"/>
<gene>
    <name evidence="2" type="ORF">G4Z16_11640</name>
</gene>
<evidence type="ECO:0000313" key="3">
    <source>
        <dbReference type="Proteomes" id="UP000595046"/>
    </source>
</evidence>
<dbReference type="RefSeq" id="WP_197350749.1">
    <property type="nucleotide sequence ID" value="NZ_CP048882.1"/>
</dbReference>
<proteinExistence type="predicted"/>
<evidence type="ECO:0000256" key="1">
    <source>
        <dbReference type="SAM" id="MobiDB-lite"/>
    </source>
</evidence>
<accession>A0A7T1T5V2</accession>
<keyword evidence="3" id="KW-1185">Reference proteome</keyword>
<dbReference type="EMBL" id="CP048882">
    <property type="protein sequence ID" value="QPP06929.1"/>
    <property type="molecule type" value="Genomic_DNA"/>
</dbReference>
<dbReference type="AlphaFoldDB" id="A0A7T1T5V2"/>